<accession>A0A833EA68</accession>
<gene>
    <name evidence="3" type="ORF">EYH45_02570</name>
</gene>
<evidence type="ECO:0000259" key="2">
    <source>
        <dbReference type="Pfam" id="PF00881"/>
    </source>
</evidence>
<dbReference type="AlphaFoldDB" id="A0A833EA68"/>
<name>A0A833EA68_CALS0</name>
<proteinExistence type="predicted"/>
<dbReference type="InterPro" id="IPR052544">
    <property type="entry name" value="Bacteriocin_Proc_Enz"/>
</dbReference>
<evidence type="ECO:0000313" key="3">
    <source>
        <dbReference type="EMBL" id="HIQ29430.1"/>
    </source>
</evidence>
<feature type="domain" description="Nitroreductase" evidence="2">
    <location>
        <begin position="69"/>
        <end position="249"/>
    </location>
</feature>
<protein>
    <submittedName>
        <fullName evidence="3">SagB/ThcOx family dehydrogenase</fullName>
    </submittedName>
</protein>
<dbReference type="PANTHER" id="PTHR43745:SF2">
    <property type="entry name" value="NITROREDUCTASE MJ1384-RELATED"/>
    <property type="match status" value="1"/>
</dbReference>
<reference evidence="3" key="1">
    <citation type="journal article" date="2020" name="ISME J.">
        <title>Gammaproteobacteria mediating utilization of methyl-, sulfur- and petroleum organic compounds in deep ocean hydrothermal plumes.</title>
        <authorList>
            <person name="Zhou Z."/>
            <person name="Liu Y."/>
            <person name="Pan J."/>
            <person name="Cron B.R."/>
            <person name="Toner B.M."/>
            <person name="Anantharaman K."/>
            <person name="Breier J.A."/>
            <person name="Dick G.J."/>
            <person name="Li M."/>
        </authorList>
    </citation>
    <scope>NUCLEOTIDE SEQUENCE</scope>
    <source>
        <strain evidence="3">SZUA-1515</strain>
    </source>
</reference>
<keyword evidence="1" id="KW-0812">Transmembrane</keyword>
<dbReference type="PANTHER" id="PTHR43745">
    <property type="entry name" value="NITROREDUCTASE MJ1384-RELATED"/>
    <property type="match status" value="1"/>
</dbReference>
<dbReference type="InterPro" id="IPR029479">
    <property type="entry name" value="Nitroreductase"/>
</dbReference>
<dbReference type="NCBIfam" id="TIGR03605">
    <property type="entry name" value="antibiot_sagB"/>
    <property type="match status" value="1"/>
</dbReference>
<dbReference type="Proteomes" id="UP000608579">
    <property type="component" value="Unassembled WGS sequence"/>
</dbReference>
<keyword evidence="1" id="KW-0472">Membrane</keyword>
<sequence>MLKIGRRRFIRGGVLLALLTGGGAAGLLGILSIIPVNRREARSEITYTGAEVQLPPPRLTGSISVEEAIYRRRSRREYKRKPLTLPQLGQLLWAAQGVTEPNLWVGLRSAPSAGGLYPLELYAVVKDGGVEGLEAGCYHYRPHRHVLQQVVKGDRSVELMRACVDQEWVGAAAVNLVFTAVFERTSVKYGGRAWQYVFQESGHAAQNVYLQATALGLGGTVIGAFYESEIKRILSLPDPEVPVYVMPIGVVE</sequence>
<dbReference type="InterPro" id="IPR020051">
    <property type="entry name" value="SagB-type_dehydrogenase"/>
</dbReference>
<dbReference type="GO" id="GO:0016491">
    <property type="term" value="F:oxidoreductase activity"/>
    <property type="evidence" value="ECO:0007669"/>
    <property type="project" value="InterPro"/>
</dbReference>
<evidence type="ECO:0000313" key="4">
    <source>
        <dbReference type="Proteomes" id="UP000608579"/>
    </source>
</evidence>
<dbReference type="Pfam" id="PF00881">
    <property type="entry name" value="Nitroreductase"/>
    <property type="match status" value="1"/>
</dbReference>
<feature type="transmembrane region" description="Helical" evidence="1">
    <location>
        <begin position="12"/>
        <end position="34"/>
    </location>
</feature>
<organism evidence="3 4">
    <name type="scientific">Caldiarchaeum subterraneum</name>
    <dbReference type="NCBI Taxonomy" id="311458"/>
    <lineage>
        <taxon>Archaea</taxon>
        <taxon>Nitrososphaerota</taxon>
        <taxon>Candidatus Caldarchaeales</taxon>
        <taxon>Candidatus Caldarchaeaceae</taxon>
        <taxon>Candidatus Caldarchaeum</taxon>
    </lineage>
</organism>
<dbReference type="SUPFAM" id="SSF55469">
    <property type="entry name" value="FMN-dependent nitroreductase-like"/>
    <property type="match status" value="1"/>
</dbReference>
<keyword evidence="1" id="KW-1133">Transmembrane helix</keyword>
<dbReference type="Gene3D" id="3.40.109.10">
    <property type="entry name" value="NADH Oxidase"/>
    <property type="match status" value="1"/>
</dbReference>
<dbReference type="InterPro" id="IPR000415">
    <property type="entry name" value="Nitroreductase-like"/>
</dbReference>
<comment type="caution">
    <text evidence="3">The sequence shown here is derived from an EMBL/GenBank/DDBJ whole genome shotgun (WGS) entry which is preliminary data.</text>
</comment>
<dbReference type="CDD" id="cd02142">
    <property type="entry name" value="McbC_SagB-like_oxidoreductase"/>
    <property type="match status" value="1"/>
</dbReference>
<dbReference type="EMBL" id="DQVM01000047">
    <property type="protein sequence ID" value="HIQ29430.1"/>
    <property type="molecule type" value="Genomic_DNA"/>
</dbReference>
<evidence type="ECO:0000256" key="1">
    <source>
        <dbReference type="SAM" id="Phobius"/>
    </source>
</evidence>